<dbReference type="OrthoDB" id="3232986at2759"/>
<name>A0A0C3DLB5_9AGAM</name>
<feature type="non-terminal residue" evidence="2">
    <location>
        <position position="749"/>
    </location>
</feature>
<sequence length="749" mass="84338">MPRAKKNIACVRKTSFCPDCGKRFANKTNVLRHMNQPSSACGSFINFRNSHRPYAGSRIVQESDLFNEDQPDLQEEILEWECDGVDFNMRDDASTGTPFPEAPSNVEYYPGASSTYGQGTTFISEFFNDKYAHLRHENIFYLFASQEDWQLGSWLLRSGLSMAAIDSFLSLELIKQISLSFWSARELRLCMEMLPPGPSWKCHTINPPAPTKRPIALFYRNAIDCIQSLLSHPFFECHISFVPRKVWSMAARVVRVYNEWLTGDHAWELQSELPDGATLLGIVLSSDKTNISVMSGNRMAHPLLLSLANIDADIRSKSSLRTFLLLALLPVPSFVHNKLCVRGLLSNCLVHQCLDLVLKPLKIAAAVGVMMSDPVGNLRHCYTPLVAYIADTPEQSLIACTSPKTLPVSTAIYKQFGDGICHPPCTAAATLRVIKIMCTKSLPTDLINFLKVAKEHRLNGVFEPFWRDWLHSDPSRFLLLEVLHHLHRFSFDHDLQWCIAVVGNKKLDYRFTLTRSPVRYRSFDEGVLKLKQVTGRDHHAIQRYIIGIVAGAVPPRFLMAIRGLLDFRYLAQMPSFDEGSLSKLDAALQTFHDNKEAIVSAGVRSHFEIPKLELLQHVVPSIRASGAVLQWSADVTEHAHVTEIKKPARAGNNQNYYSQIARHLDRAEKCARFDVATRILSSREGAGDADEEDQDYQHEPEEETDIDSCHSSPTRKVINYFDIASSLSNGDFPNAPKPLRTFSSFTTAI</sequence>
<dbReference type="Proteomes" id="UP000053989">
    <property type="component" value="Unassembled WGS sequence"/>
</dbReference>
<dbReference type="HOGENOM" id="CLU_006344_10_2_1"/>
<evidence type="ECO:0000256" key="1">
    <source>
        <dbReference type="SAM" id="MobiDB-lite"/>
    </source>
</evidence>
<organism evidence="2 3">
    <name type="scientific">Scleroderma citrinum Foug A</name>
    <dbReference type="NCBI Taxonomy" id="1036808"/>
    <lineage>
        <taxon>Eukaryota</taxon>
        <taxon>Fungi</taxon>
        <taxon>Dikarya</taxon>
        <taxon>Basidiomycota</taxon>
        <taxon>Agaricomycotina</taxon>
        <taxon>Agaricomycetes</taxon>
        <taxon>Agaricomycetidae</taxon>
        <taxon>Boletales</taxon>
        <taxon>Sclerodermatineae</taxon>
        <taxon>Sclerodermataceae</taxon>
        <taxon>Scleroderma</taxon>
    </lineage>
</organism>
<protein>
    <recommendedName>
        <fullName evidence="4">C2H2-type domain-containing protein</fullName>
    </recommendedName>
</protein>
<accession>A0A0C3DLB5</accession>
<dbReference type="AlphaFoldDB" id="A0A0C3DLB5"/>
<evidence type="ECO:0008006" key="4">
    <source>
        <dbReference type="Google" id="ProtNLM"/>
    </source>
</evidence>
<keyword evidence="3" id="KW-1185">Reference proteome</keyword>
<gene>
    <name evidence="2" type="ORF">SCLCIDRAFT_64989</name>
</gene>
<feature type="compositionally biased region" description="Acidic residues" evidence="1">
    <location>
        <begin position="687"/>
        <end position="706"/>
    </location>
</feature>
<dbReference type="EMBL" id="KN822108">
    <property type="protein sequence ID" value="KIM56861.1"/>
    <property type="molecule type" value="Genomic_DNA"/>
</dbReference>
<proteinExistence type="predicted"/>
<evidence type="ECO:0000313" key="3">
    <source>
        <dbReference type="Proteomes" id="UP000053989"/>
    </source>
</evidence>
<feature type="region of interest" description="Disordered" evidence="1">
    <location>
        <begin position="682"/>
        <end position="711"/>
    </location>
</feature>
<reference evidence="2 3" key="1">
    <citation type="submission" date="2014-04" db="EMBL/GenBank/DDBJ databases">
        <authorList>
            <consortium name="DOE Joint Genome Institute"/>
            <person name="Kuo A."/>
            <person name="Kohler A."/>
            <person name="Nagy L.G."/>
            <person name="Floudas D."/>
            <person name="Copeland A."/>
            <person name="Barry K.W."/>
            <person name="Cichocki N."/>
            <person name="Veneault-Fourrey C."/>
            <person name="LaButti K."/>
            <person name="Lindquist E.A."/>
            <person name="Lipzen A."/>
            <person name="Lundell T."/>
            <person name="Morin E."/>
            <person name="Murat C."/>
            <person name="Sun H."/>
            <person name="Tunlid A."/>
            <person name="Henrissat B."/>
            <person name="Grigoriev I.V."/>
            <person name="Hibbett D.S."/>
            <person name="Martin F."/>
            <person name="Nordberg H.P."/>
            <person name="Cantor M.N."/>
            <person name="Hua S.X."/>
        </authorList>
    </citation>
    <scope>NUCLEOTIDE SEQUENCE [LARGE SCALE GENOMIC DNA]</scope>
    <source>
        <strain evidence="2 3">Foug A</strain>
    </source>
</reference>
<dbReference type="InterPro" id="IPR041078">
    <property type="entry name" value="Plavaka"/>
</dbReference>
<evidence type="ECO:0000313" key="2">
    <source>
        <dbReference type="EMBL" id="KIM56861.1"/>
    </source>
</evidence>
<dbReference type="InParanoid" id="A0A0C3DLB5"/>
<dbReference type="Pfam" id="PF18759">
    <property type="entry name" value="Plavaka"/>
    <property type="match status" value="1"/>
</dbReference>
<reference evidence="3" key="2">
    <citation type="submission" date="2015-01" db="EMBL/GenBank/DDBJ databases">
        <title>Evolutionary Origins and Diversification of the Mycorrhizal Mutualists.</title>
        <authorList>
            <consortium name="DOE Joint Genome Institute"/>
            <consortium name="Mycorrhizal Genomics Consortium"/>
            <person name="Kohler A."/>
            <person name="Kuo A."/>
            <person name="Nagy L.G."/>
            <person name="Floudas D."/>
            <person name="Copeland A."/>
            <person name="Barry K.W."/>
            <person name="Cichocki N."/>
            <person name="Veneault-Fourrey C."/>
            <person name="LaButti K."/>
            <person name="Lindquist E.A."/>
            <person name="Lipzen A."/>
            <person name="Lundell T."/>
            <person name="Morin E."/>
            <person name="Murat C."/>
            <person name="Riley R."/>
            <person name="Ohm R."/>
            <person name="Sun H."/>
            <person name="Tunlid A."/>
            <person name="Henrissat B."/>
            <person name="Grigoriev I.V."/>
            <person name="Hibbett D.S."/>
            <person name="Martin F."/>
        </authorList>
    </citation>
    <scope>NUCLEOTIDE SEQUENCE [LARGE SCALE GENOMIC DNA]</scope>
    <source>
        <strain evidence="3">Foug A</strain>
    </source>
</reference>